<dbReference type="InterPro" id="IPR004183">
    <property type="entry name" value="Xdiol_dOase_suB"/>
</dbReference>
<evidence type="ECO:0000313" key="3">
    <source>
        <dbReference type="Proteomes" id="UP000004728"/>
    </source>
</evidence>
<name>F1Z786_9SPHN</name>
<dbReference type="Proteomes" id="UP000004728">
    <property type="component" value="Unassembled WGS sequence"/>
</dbReference>
<feature type="domain" description="Extradiol ring-cleavage dioxygenase class III enzyme subunit B" evidence="1">
    <location>
        <begin position="14"/>
        <end position="316"/>
    </location>
</feature>
<dbReference type="AlphaFoldDB" id="F1Z786"/>
<evidence type="ECO:0000259" key="1">
    <source>
        <dbReference type="Pfam" id="PF02900"/>
    </source>
</evidence>
<dbReference type="EMBL" id="AEWJ01000027">
    <property type="protein sequence ID" value="EGD59504.1"/>
    <property type="molecule type" value="Genomic_DNA"/>
</dbReference>
<evidence type="ECO:0000313" key="2">
    <source>
        <dbReference type="EMBL" id="EGD59504.1"/>
    </source>
</evidence>
<proteinExistence type="predicted"/>
<gene>
    <name evidence="2" type="ORF">Y88_2682</name>
</gene>
<dbReference type="eggNOG" id="COG3384">
    <property type="taxonomic scope" value="Bacteria"/>
</dbReference>
<dbReference type="NCBIfam" id="NF009909">
    <property type="entry name" value="PRK13370.1-3"/>
    <property type="match status" value="1"/>
</dbReference>
<keyword evidence="2" id="KW-0223">Dioxygenase</keyword>
<sequence>MTPVASPATRNVRLICASHSPMMEFIHPDPAVERAARGAFADLAREVADFAPQLIVLFAPDHFNGFFYDLMPPFCLGIRARGAGDWDYSTDPLDVPEDVALDLVRFVQDQGVDLAYSYRMQADHGFTQPLALLAGDVARYPVLPIFVNGAAHPAPPVHRAMALGRAVGRFLAQDGRVERVLILGSGGLSHDPPTPQMGKVPPEVEEFLIAGRNPTAEARARRQANVLSKGAALARGEGKGETLPLDPEWDRGLIADFLAARMDRFGAMTDAEIFAHGGRGGHEIRAWVAAFAALDALGPYRGQERFYHPIDEWIAGMGLVSAACTA</sequence>
<dbReference type="InParanoid" id="F1Z786"/>
<protein>
    <submittedName>
        <fullName evidence="2">3-(2,3-dihydroxyphenyl)propionate dioxygenase</fullName>
    </submittedName>
</protein>
<dbReference type="Pfam" id="PF02900">
    <property type="entry name" value="LigB"/>
    <property type="match status" value="1"/>
</dbReference>
<dbReference type="Gene3D" id="3.40.830.10">
    <property type="entry name" value="LigB-like"/>
    <property type="match status" value="1"/>
</dbReference>
<organism evidence="2 3">
    <name type="scientific">Novosphingobium nitrogenifigens DSM 19370</name>
    <dbReference type="NCBI Taxonomy" id="983920"/>
    <lineage>
        <taxon>Bacteria</taxon>
        <taxon>Pseudomonadati</taxon>
        <taxon>Pseudomonadota</taxon>
        <taxon>Alphaproteobacteria</taxon>
        <taxon>Sphingomonadales</taxon>
        <taxon>Sphingomonadaceae</taxon>
        <taxon>Novosphingobium</taxon>
    </lineage>
</organism>
<keyword evidence="3" id="KW-1185">Reference proteome</keyword>
<dbReference type="OrthoDB" id="8673673at2"/>
<accession>F1Z786</accession>
<dbReference type="SUPFAM" id="SSF53213">
    <property type="entry name" value="LigB-like"/>
    <property type="match status" value="1"/>
</dbReference>
<comment type="caution">
    <text evidence="2">The sequence shown here is derived from an EMBL/GenBank/DDBJ whole genome shotgun (WGS) entry which is preliminary data.</text>
</comment>
<keyword evidence="2" id="KW-0560">Oxidoreductase</keyword>
<dbReference type="GO" id="GO:0016702">
    <property type="term" value="F:oxidoreductase activity, acting on single donors with incorporation of molecular oxygen, incorporation of two atoms of oxygen"/>
    <property type="evidence" value="ECO:0007669"/>
    <property type="project" value="UniProtKB-ARBA"/>
</dbReference>
<dbReference type="GO" id="GO:0008198">
    <property type="term" value="F:ferrous iron binding"/>
    <property type="evidence" value="ECO:0007669"/>
    <property type="project" value="InterPro"/>
</dbReference>
<dbReference type="STRING" id="983920.Y88_2682"/>
<dbReference type="NCBIfam" id="NF009910">
    <property type="entry name" value="PRK13370.1-4"/>
    <property type="match status" value="1"/>
</dbReference>
<reference evidence="2 3" key="1">
    <citation type="journal article" date="2012" name="J. Bacteriol.">
        <title>Draft Genome Sequence of Novosphingobium nitrogenifigens Y88T.</title>
        <authorList>
            <person name="Strabala T.J."/>
            <person name="Macdonald L."/>
            <person name="Liu V."/>
            <person name="Smit A.M."/>
        </authorList>
    </citation>
    <scope>NUCLEOTIDE SEQUENCE [LARGE SCALE GENOMIC DNA]</scope>
    <source>
        <strain evidence="2 3">DSM 19370</strain>
    </source>
</reference>
<dbReference type="FunCoup" id="F1Z786">
    <property type="interactions" value="32"/>
</dbReference>
<dbReference type="RefSeq" id="WP_008070366.1">
    <property type="nucleotide sequence ID" value="NZ_AQWK01000020.1"/>
</dbReference>
<dbReference type="HOGENOM" id="CLU_078149_0_0_5"/>